<dbReference type="EMBL" id="BAAAYN010000049">
    <property type="protein sequence ID" value="GAA3395693.1"/>
    <property type="molecule type" value="Genomic_DNA"/>
</dbReference>
<keyword evidence="3" id="KW-1185">Reference proteome</keyword>
<sequence>MSEDGELYDERRLAAVDRATAILAGVPLSMDAIAGAAASVAGAPIGVVSLVDGEWDRLVGLHGVDGVFALTRRIAVADSLCRTVVASGKPVWISDTMTDPRAAGAAVVSYLGIGAFAGVPLRGSNGAVVGSVCALDVVPRDWTTGHQAALDGVAATTGLLPGVAGVAAELTVNLLDLVPLLDALAESFVVVDGDGAILAWNAAAATMFGWTREQALGRLLHELLFPDRDAVTIRAILATLAALPSSPAGMRRRQTMWATTREGRRMPVDAAIRAVPGAGGTRICVSMLDASGRFDAEADANRRESLLRAVLNSLDTAVFACDRDGRPLFANPALLRMLDAKHTSLDDAVTRLREHVRRVGGERLESADYPSTRALAGESVRDVKLAFARPGRPTRYFLANAERIVVGAEASGAVVALRDVTASRREQHLRDCELDVARLLVRAGYSPEMAHRIVGKVAATHPRTRVRLWLVDPATEEADAADEELELVADSAAGRDEYARLRRGDGHVGAAWATAESAFRLPPDGGSAADGSSAGEESVSVAVPVRGAHGVLGVLDAELPADTDPDEIASHLIRIAADLGYHLARWRSA</sequence>
<dbReference type="NCBIfam" id="TIGR00229">
    <property type="entry name" value="sensory_box"/>
    <property type="match status" value="1"/>
</dbReference>
<dbReference type="Pfam" id="PF13185">
    <property type="entry name" value="GAF_2"/>
    <property type="match status" value="1"/>
</dbReference>
<dbReference type="InterPro" id="IPR013767">
    <property type="entry name" value="PAS_fold"/>
</dbReference>
<evidence type="ECO:0000313" key="2">
    <source>
        <dbReference type="EMBL" id="GAA3395693.1"/>
    </source>
</evidence>
<dbReference type="SMART" id="SM00091">
    <property type="entry name" value="PAS"/>
    <property type="match status" value="2"/>
</dbReference>
<protein>
    <recommendedName>
        <fullName evidence="1">PAS domain-containing protein</fullName>
    </recommendedName>
</protein>
<reference evidence="3" key="1">
    <citation type="journal article" date="2019" name="Int. J. Syst. Evol. Microbiol.">
        <title>The Global Catalogue of Microorganisms (GCM) 10K type strain sequencing project: providing services to taxonomists for standard genome sequencing and annotation.</title>
        <authorList>
            <consortium name="The Broad Institute Genomics Platform"/>
            <consortium name="The Broad Institute Genome Sequencing Center for Infectious Disease"/>
            <person name="Wu L."/>
            <person name="Ma J."/>
        </authorList>
    </citation>
    <scope>NUCLEOTIDE SEQUENCE [LARGE SCALE GENOMIC DNA]</scope>
    <source>
        <strain evidence="3">JCM 9458</strain>
    </source>
</reference>
<accession>A0ABP6T839</accession>
<dbReference type="InterPro" id="IPR035965">
    <property type="entry name" value="PAS-like_dom_sf"/>
</dbReference>
<comment type="caution">
    <text evidence="2">The sequence shown here is derived from an EMBL/GenBank/DDBJ whole genome shotgun (WGS) entry which is preliminary data.</text>
</comment>
<dbReference type="InterPro" id="IPR029016">
    <property type="entry name" value="GAF-like_dom_sf"/>
</dbReference>
<dbReference type="Gene3D" id="3.30.450.40">
    <property type="match status" value="1"/>
</dbReference>
<dbReference type="SUPFAM" id="SSF55781">
    <property type="entry name" value="GAF domain-like"/>
    <property type="match status" value="1"/>
</dbReference>
<proteinExistence type="predicted"/>
<dbReference type="Pfam" id="PF00989">
    <property type="entry name" value="PAS"/>
    <property type="match status" value="1"/>
</dbReference>
<dbReference type="PROSITE" id="PS50112">
    <property type="entry name" value="PAS"/>
    <property type="match status" value="2"/>
</dbReference>
<evidence type="ECO:0000259" key="1">
    <source>
        <dbReference type="PROSITE" id="PS50112"/>
    </source>
</evidence>
<dbReference type="PANTHER" id="PTHR43102">
    <property type="entry name" value="SLR1143 PROTEIN"/>
    <property type="match status" value="1"/>
</dbReference>
<evidence type="ECO:0000313" key="3">
    <source>
        <dbReference type="Proteomes" id="UP001501676"/>
    </source>
</evidence>
<dbReference type="Pfam" id="PF13188">
    <property type="entry name" value="PAS_8"/>
    <property type="match status" value="1"/>
</dbReference>
<gene>
    <name evidence="2" type="ORF">GCM10020369_69700</name>
</gene>
<dbReference type="PANTHER" id="PTHR43102:SF2">
    <property type="entry name" value="GAF DOMAIN-CONTAINING PROTEIN"/>
    <property type="match status" value="1"/>
</dbReference>
<dbReference type="InterPro" id="IPR000014">
    <property type="entry name" value="PAS"/>
</dbReference>
<organism evidence="2 3">
    <name type="scientific">Cryptosporangium minutisporangium</name>
    <dbReference type="NCBI Taxonomy" id="113569"/>
    <lineage>
        <taxon>Bacteria</taxon>
        <taxon>Bacillati</taxon>
        <taxon>Actinomycetota</taxon>
        <taxon>Actinomycetes</taxon>
        <taxon>Cryptosporangiales</taxon>
        <taxon>Cryptosporangiaceae</taxon>
        <taxon>Cryptosporangium</taxon>
    </lineage>
</organism>
<dbReference type="Proteomes" id="UP001501676">
    <property type="component" value="Unassembled WGS sequence"/>
</dbReference>
<feature type="domain" description="PAS" evidence="1">
    <location>
        <begin position="173"/>
        <end position="227"/>
    </location>
</feature>
<dbReference type="CDD" id="cd00130">
    <property type="entry name" value="PAS"/>
    <property type="match status" value="1"/>
</dbReference>
<name>A0ABP6T839_9ACTN</name>
<dbReference type="Gene3D" id="3.30.450.20">
    <property type="entry name" value="PAS domain"/>
    <property type="match status" value="2"/>
</dbReference>
<dbReference type="SUPFAM" id="SSF55785">
    <property type="entry name" value="PYP-like sensor domain (PAS domain)"/>
    <property type="match status" value="2"/>
</dbReference>
<feature type="domain" description="PAS" evidence="1">
    <location>
        <begin position="303"/>
        <end position="338"/>
    </location>
</feature>
<dbReference type="InterPro" id="IPR003018">
    <property type="entry name" value="GAF"/>
</dbReference>
<dbReference type="SMART" id="SM00065">
    <property type="entry name" value="GAF"/>
    <property type="match status" value="1"/>
</dbReference>
<dbReference type="RefSeq" id="WP_345732535.1">
    <property type="nucleotide sequence ID" value="NZ_BAAAYN010000049.1"/>
</dbReference>